<name>A0A0L9TI53_PHAAN</name>
<dbReference type="EMBL" id="KQ258571">
    <property type="protein sequence ID" value="KOM30102.1"/>
    <property type="molecule type" value="Genomic_DNA"/>
</dbReference>
<dbReference type="Proteomes" id="UP000053144">
    <property type="component" value="Unassembled WGS sequence"/>
</dbReference>
<protein>
    <submittedName>
        <fullName evidence="2">Uncharacterized protein</fullName>
    </submittedName>
</protein>
<evidence type="ECO:0000256" key="1">
    <source>
        <dbReference type="SAM" id="MobiDB-lite"/>
    </source>
</evidence>
<feature type="compositionally biased region" description="Basic and acidic residues" evidence="1">
    <location>
        <begin position="84"/>
        <end position="99"/>
    </location>
</feature>
<evidence type="ECO:0000313" key="3">
    <source>
        <dbReference type="Proteomes" id="UP000053144"/>
    </source>
</evidence>
<accession>A0A0L9TI53</accession>
<feature type="region of interest" description="Disordered" evidence="1">
    <location>
        <begin position="61"/>
        <end position="99"/>
    </location>
</feature>
<dbReference type="AlphaFoldDB" id="A0A0L9TI53"/>
<organism evidence="2 3">
    <name type="scientific">Phaseolus angularis</name>
    <name type="common">Azuki bean</name>
    <name type="synonym">Vigna angularis</name>
    <dbReference type="NCBI Taxonomy" id="3914"/>
    <lineage>
        <taxon>Eukaryota</taxon>
        <taxon>Viridiplantae</taxon>
        <taxon>Streptophyta</taxon>
        <taxon>Embryophyta</taxon>
        <taxon>Tracheophyta</taxon>
        <taxon>Spermatophyta</taxon>
        <taxon>Magnoliopsida</taxon>
        <taxon>eudicotyledons</taxon>
        <taxon>Gunneridae</taxon>
        <taxon>Pentapetalae</taxon>
        <taxon>rosids</taxon>
        <taxon>fabids</taxon>
        <taxon>Fabales</taxon>
        <taxon>Fabaceae</taxon>
        <taxon>Papilionoideae</taxon>
        <taxon>50 kb inversion clade</taxon>
        <taxon>NPAAA clade</taxon>
        <taxon>indigoferoid/millettioid clade</taxon>
        <taxon>Phaseoleae</taxon>
        <taxon>Vigna</taxon>
    </lineage>
</organism>
<gene>
    <name evidence="2" type="ORF">LR48_Vigan879s000600</name>
</gene>
<dbReference type="STRING" id="3914.A0A0L9TI53"/>
<evidence type="ECO:0000313" key="2">
    <source>
        <dbReference type="EMBL" id="KOM30102.1"/>
    </source>
</evidence>
<proteinExistence type="predicted"/>
<sequence length="138" mass="16102">MGKAFDVGVVPFNSNGWGPPKTAAAGGSSNLPLNACWYWYWYWIYSFPAFAEDDASFRLVDGKPPPRPKFGPKWRFQQQHQLPQRRDEEVEARKREPEKERARRLLLEQLCGRVTSPKTQNFPNFISISQLQRERSFL</sequence>
<reference evidence="3" key="1">
    <citation type="journal article" date="2015" name="Proc. Natl. Acad. Sci. U.S.A.">
        <title>Genome sequencing of adzuki bean (Vigna angularis) provides insight into high starch and low fat accumulation and domestication.</title>
        <authorList>
            <person name="Yang K."/>
            <person name="Tian Z."/>
            <person name="Chen C."/>
            <person name="Luo L."/>
            <person name="Zhao B."/>
            <person name="Wang Z."/>
            <person name="Yu L."/>
            <person name="Li Y."/>
            <person name="Sun Y."/>
            <person name="Li W."/>
            <person name="Chen Y."/>
            <person name="Li Y."/>
            <person name="Zhang Y."/>
            <person name="Ai D."/>
            <person name="Zhao J."/>
            <person name="Shang C."/>
            <person name="Ma Y."/>
            <person name="Wu B."/>
            <person name="Wang M."/>
            <person name="Gao L."/>
            <person name="Sun D."/>
            <person name="Zhang P."/>
            <person name="Guo F."/>
            <person name="Wang W."/>
            <person name="Li Y."/>
            <person name="Wang J."/>
            <person name="Varshney R.K."/>
            <person name="Wang J."/>
            <person name="Ling H.Q."/>
            <person name="Wan P."/>
        </authorList>
    </citation>
    <scope>NUCLEOTIDE SEQUENCE</scope>
    <source>
        <strain evidence="3">cv. Jingnong 6</strain>
    </source>
</reference>
<dbReference type="Gramene" id="KOM30102">
    <property type="protein sequence ID" value="KOM30102"/>
    <property type="gene ID" value="LR48_Vigan879s000600"/>
</dbReference>